<sequence>MFHIKVVFVITIGLGVDSLFTVGLGVDSLHIVGIDLDSLFIVGLGVDNLFTVGLEVDSLHIIGIDLDSHWTVNITSALIKANHDFSESLSANSANNTLGLGLKGQSEKELSLSLSRAMQFPNRQLVGERDLLRQSADINPGLSSNLN</sequence>
<dbReference type="AlphaFoldDB" id="A0AAV4SB72"/>
<dbReference type="Proteomes" id="UP001054945">
    <property type="component" value="Unassembled WGS sequence"/>
</dbReference>
<proteinExistence type="predicted"/>
<keyword evidence="2" id="KW-1185">Reference proteome</keyword>
<evidence type="ECO:0000313" key="2">
    <source>
        <dbReference type="Proteomes" id="UP001054945"/>
    </source>
</evidence>
<evidence type="ECO:0000313" key="1">
    <source>
        <dbReference type="EMBL" id="GIY31748.1"/>
    </source>
</evidence>
<comment type="caution">
    <text evidence="1">The sequence shown here is derived from an EMBL/GenBank/DDBJ whole genome shotgun (WGS) entry which is preliminary data.</text>
</comment>
<gene>
    <name evidence="1" type="ORF">CEXT_339961</name>
</gene>
<dbReference type="EMBL" id="BPLR01009423">
    <property type="protein sequence ID" value="GIY31748.1"/>
    <property type="molecule type" value="Genomic_DNA"/>
</dbReference>
<name>A0AAV4SB72_CAEEX</name>
<organism evidence="1 2">
    <name type="scientific">Caerostris extrusa</name>
    <name type="common">Bark spider</name>
    <name type="synonym">Caerostris bankana</name>
    <dbReference type="NCBI Taxonomy" id="172846"/>
    <lineage>
        <taxon>Eukaryota</taxon>
        <taxon>Metazoa</taxon>
        <taxon>Ecdysozoa</taxon>
        <taxon>Arthropoda</taxon>
        <taxon>Chelicerata</taxon>
        <taxon>Arachnida</taxon>
        <taxon>Araneae</taxon>
        <taxon>Araneomorphae</taxon>
        <taxon>Entelegynae</taxon>
        <taxon>Araneoidea</taxon>
        <taxon>Araneidae</taxon>
        <taxon>Caerostris</taxon>
    </lineage>
</organism>
<accession>A0AAV4SB72</accession>
<protein>
    <submittedName>
        <fullName evidence="1">Uncharacterized protein</fullName>
    </submittedName>
</protein>
<reference evidence="1 2" key="1">
    <citation type="submission" date="2021-06" db="EMBL/GenBank/DDBJ databases">
        <title>Caerostris extrusa draft genome.</title>
        <authorList>
            <person name="Kono N."/>
            <person name="Arakawa K."/>
        </authorList>
    </citation>
    <scope>NUCLEOTIDE SEQUENCE [LARGE SCALE GENOMIC DNA]</scope>
</reference>